<evidence type="ECO:0000256" key="2">
    <source>
        <dbReference type="ARBA" id="ARBA00022771"/>
    </source>
</evidence>
<evidence type="ECO:0000256" key="1">
    <source>
        <dbReference type="ARBA" id="ARBA00022723"/>
    </source>
</evidence>
<dbReference type="InterPro" id="IPR011016">
    <property type="entry name" value="Znf_RING-CH"/>
</dbReference>
<comment type="caution">
    <text evidence="7">The sequence shown here is derived from an EMBL/GenBank/DDBJ whole genome shotgun (WGS) entry which is preliminary data.</text>
</comment>
<dbReference type="Pfam" id="PF13639">
    <property type="entry name" value="zf-RING_2"/>
    <property type="match status" value="1"/>
</dbReference>
<evidence type="ECO:0000256" key="3">
    <source>
        <dbReference type="ARBA" id="ARBA00022833"/>
    </source>
</evidence>
<keyword evidence="8" id="KW-1185">Reference proteome</keyword>
<feature type="domain" description="RING-type" evidence="6">
    <location>
        <begin position="260"/>
        <end position="301"/>
    </location>
</feature>
<name>A0ABQ8UPI4_9EUKA</name>
<evidence type="ECO:0000256" key="4">
    <source>
        <dbReference type="PROSITE-ProRule" id="PRU00175"/>
    </source>
</evidence>
<evidence type="ECO:0000313" key="8">
    <source>
        <dbReference type="Proteomes" id="UP001141327"/>
    </source>
</evidence>
<dbReference type="InterPro" id="IPR051834">
    <property type="entry name" value="RING_finger_E3_ligase"/>
</dbReference>
<evidence type="ECO:0000256" key="5">
    <source>
        <dbReference type="SAM" id="MobiDB-lite"/>
    </source>
</evidence>
<dbReference type="InterPro" id="IPR001841">
    <property type="entry name" value="Znf_RING"/>
</dbReference>
<protein>
    <submittedName>
        <fullName evidence="7">E3 ubiquitin-protein ligase RNF13</fullName>
    </submittedName>
</protein>
<evidence type="ECO:0000313" key="7">
    <source>
        <dbReference type="EMBL" id="KAJ4458610.1"/>
    </source>
</evidence>
<feature type="compositionally biased region" description="Low complexity" evidence="5">
    <location>
        <begin position="60"/>
        <end position="74"/>
    </location>
</feature>
<keyword evidence="3" id="KW-0862">Zinc</keyword>
<dbReference type="CDD" id="cd16454">
    <property type="entry name" value="RING-H2_PA-TM-RING"/>
    <property type="match status" value="1"/>
</dbReference>
<organism evidence="7 8">
    <name type="scientific">Paratrimastix pyriformis</name>
    <dbReference type="NCBI Taxonomy" id="342808"/>
    <lineage>
        <taxon>Eukaryota</taxon>
        <taxon>Metamonada</taxon>
        <taxon>Preaxostyla</taxon>
        <taxon>Paratrimastigidae</taxon>
        <taxon>Paratrimastix</taxon>
    </lineage>
</organism>
<dbReference type="Gene3D" id="3.30.40.10">
    <property type="entry name" value="Zinc/RING finger domain, C3HC4 (zinc finger)"/>
    <property type="match status" value="1"/>
</dbReference>
<keyword evidence="2 4" id="KW-0863">Zinc-finger</keyword>
<gene>
    <name evidence="7" type="ORF">PAPYR_5579</name>
</gene>
<keyword evidence="1" id="KW-0479">Metal-binding</keyword>
<proteinExistence type="predicted"/>
<dbReference type="PANTHER" id="PTHR45931">
    <property type="entry name" value="SI:CH211-59O9.10"/>
    <property type="match status" value="1"/>
</dbReference>
<dbReference type="EMBL" id="JAPMOS010000027">
    <property type="protein sequence ID" value="KAJ4458610.1"/>
    <property type="molecule type" value="Genomic_DNA"/>
</dbReference>
<feature type="region of interest" description="Disordered" evidence="5">
    <location>
        <begin position="35"/>
        <end position="106"/>
    </location>
</feature>
<accession>A0ABQ8UPI4</accession>
<dbReference type="SMART" id="SM00184">
    <property type="entry name" value="RING"/>
    <property type="match status" value="1"/>
</dbReference>
<sequence>MDELHRVLVARYSRQPAVADDQSNNTADLATRLGAASRCRRSHRPCPCPYPAPAPEGHEAAAPGADDAHPQAAPHPAPRRHASTGPTGRRDRPAPRAAPHAAHRGAELARQIEAQDRLLAMRLHGAMRGRGGPMQRSLDELRALQVSLLEAQEGRLVGGDLEWALGGGGGGGPALSPDRAALIRRLQMSDDVPAYEELLKLEDVHQGLPQMCIDLLPTFPYRPPPPRATATDPGLPVAPAEPTPSGAAGTGENPEDKLSCPICLEEYKEGEPLRVLPCFHRAHQECLDPWLRKSKRCPICQTIVQMAEWGGSQENLA</sequence>
<dbReference type="SUPFAM" id="SSF57850">
    <property type="entry name" value="RING/U-box"/>
    <property type="match status" value="1"/>
</dbReference>
<dbReference type="Proteomes" id="UP001141327">
    <property type="component" value="Unassembled WGS sequence"/>
</dbReference>
<dbReference type="SMART" id="SM00744">
    <property type="entry name" value="RINGv"/>
    <property type="match status" value="1"/>
</dbReference>
<reference evidence="7" key="1">
    <citation type="journal article" date="2022" name="bioRxiv">
        <title>Genomics of Preaxostyla Flagellates Illuminates Evolutionary Transitions and the Path Towards Mitochondrial Loss.</title>
        <authorList>
            <person name="Novak L.V.F."/>
            <person name="Treitli S.C."/>
            <person name="Pyrih J."/>
            <person name="Halakuc P."/>
            <person name="Pipaliya S.V."/>
            <person name="Vacek V."/>
            <person name="Brzon O."/>
            <person name="Soukal P."/>
            <person name="Eme L."/>
            <person name="Dacks J.B."/>
            <person name="Karnkowska A."/>
            <person name="Elias M."/>
            <person name="Hampl V."/>
        </authorList>
    </citation>
    <scope>NUCLEOTIDE SEQUENCE</scope>
    <source>
        <strain evidence="7">RCP-MX</strain>
    </source>
</reference>
<feature type="region of interest" description="Disordered" evidence="5">
    <location>
        <begin position="223"/>
        <end position="256"/>
    </location>
</feature>
<dbReference type="PROSITE" id="PS50089">
    <property type="entry name" value="ZF_RING_2"/>
    <property type="match status" value="1"/>
</dbReference>
<dbReference type="InterPro" id="IPR013083">
    <property type="entry name" value="Znf_RING/FYVE/PHD"/>
</dbReference>
<dbReference type="PANTHER" id="PTHR45931:SF3">
    <property type="entry name" value="RING ZINC FINGER-CONTAINING PROTEIN"/>
    <property type="match status" value="1"/>
</dbReference>
<evidence type="ECO:0000259" key="6">
    <source>
        <dbReference type="PROSITE" id="PS50089"/>
    </source>
</evidence>